<dbReference type="PANTHER" id="PTHR22916">
    <property type="entry name" value="GLYCOSYLTRANSFERASE"/>
    <property type="match status" value="1"/>
</dbReference>
<accession>A0A6H0KQ44</accession>
<name>A0A6H0KQ44_9BACE</name>
<dbReference type="InterPro" id="IPR029044">
    <property type="entry name" value="Nucleotide-diphossugar_trans"/>
</dbReference>
<feature type="domain" description="Glycosyltransferase 2-like" evidence="1">
    <location>
        <begin position="13"/>
        <end position="181"/>
    </location>
</feature>
<dbReference type="CDD" id="cd00761">
    <property type="entry name" value="Glyco_tranf_GTA_type"/>
    <property type="match status" value="1"/>
</dbReference>
<organism evidence="2 3">
    <name type="scientific">Bacteroides faecium</name>
    <dbReference type="NCBI Taxonomy" id="2715212"/>
    <lineage>
        <taxon>Bacteria</taxon>
        <taxon>Pseudomonadati</taxon>
        <taxon>Bacteroidota</taxon>
        <taxon>Bacteroidia</taxon>
        <taxon>Bacteroidales</taxon>
        <taxon>Bacteroidaceae</taxon>
        <taxon>Bacteroides</taxon>
    </lineage>
</organism>
<dbReference type="KEGG" id="bfc:BacF7301_13805"/>
<proteinExistence type="predicted"/>
<protein>
    <submittedName>
        <fullName evidence="2">Glycosyltransferase family 2 protein</fullName>
    </submittedName>
</protein>
<dbReference type="Gene3D" id="3.90.550.10">
    <property type="entry name" value="Spore Coat Polysaccharide Biosynthesis Protein SpsA, Chain A"/>
    <property type="match status" value="1"/>
</dbReference>
<dbReference type="GO" id="GO:0016758">
    <property type="term" value="F:hexosyltransferase activity"/>
    <property type="evidence" value="ECO:0007669"/>
    <property type="project" value="UniProtKB-ARBA"/>
</dbReference>
<dbReference type="Proteomes" id="UP000501780">
    <property type="component" value="Chromosome"/>
</dbReference>
<dbReference type="AlphaFoldDB" id="A0A6H0KQ44"/>
<dbReference type="InterPro" id="IPR001173">
    <property type="entry name" value="Glyco_trans_2-like"/>
</dbReference>
<keyword evidence="2" id="KW-0808">Transferase</keyword>
<evidence type="ECO:0000259" key="1">
    <source>
        <dbReference type="Pfam" id="PF00535"/>
    </source>
</evidence>
<sequence length="351" mass="41554">MCKKVNEREPLISIIVTVYKVEKYIAQCVLSLIKQTYKNLEIILVNDGSPDNSLKICKKYAEKDNRIKIVDLVENQGLNRARFQGMKVVSGEYIMFVDSDDFISLDAVETLYGAMNKTGADIVEGNFVRVYDSWGIIKRKKDKNVMEITQPELFYDYFITFFGVNMLGVQLWGKLYRKELFEVSKVKPNRFRMGEDLITNMQIFPYVKKYVVLNDNVYYYRYGGMTSNFNPTLYYDLKEQYYLKKEMIEKYEYKKGERSAKIEMCNVLCSNLIQMYRFGKTEKEVRSFIVKEIVMGFVDEITIGIEYDKESFTYLKKKDIESLLIYCRKVADEKKTLRYVFNKLFPLLRFI</sequence>
<keyword evidence="3" id="KW-1185">Reference proteome</keyword>
<gene>
    <name evidence="2" type="ORF">BacF7301_13805</name>
</gene>
<evidence type="ECO:0000313" key="2">
    <source>
        <dbReference type="EMBL" id="QIU95151.1"/>
    </source>
</evidence>
<dbReference type="SUPFAM" id="SSF53448">
    <property type="entry name" value="Nucleotide-diphospho-sugar transferases"/>
    <property type="match status" value="1"/>
</dbReference>
<evidence type="ECO:0000313" key="3">
    <source>
        <dbReference type="Proteomes" id="UP000501780"/>
    </source>
</evidence>
<reference evidence="2 3" key="1">
    <citation type="submission" date="2020-03" db="EMBL/GenBank/DDBJ databases">
        <title>Genomic analysis of Bacteroides faecium CBA7301.</title>
        <authorList>
            <person name="Kim J."/>
            <person name="Roh S.W."/>
        </authorList>
    </citation>
    <scope>NUCLEOTIDE SEQUENCE [LARGE SCALE GENOMIC DNA]</scope>
    <source>
        <strain evidence="2 3">CBA7301</strain>
    </source>
</reference>
<dbReference type="PANTHER" id="PTHR22916:SF3">
    <property type="entry name" value="UDP-GLCNAC:BETAGAL BETA-1,3-N-ACETYLGLUCOSAMINYLTRANSFERASE-LIKE PROTEIN 1"/>
    <property type="match status" value="1"/>
</dbReference>
<dbReference type="RefSeq" id="WP_167963684.1">
    <property type="nucleotide sequence ID" value="NZ_CP050831.1"/>
</dbReference>
<dbReference type="EMBL" id="CP050831">
    <property type="protein sequence ID" value="QIU95151.1"/>
    <property type="molecule type" value="Genomic_DNA"/>
</dbReference>
<dbReference type="Pfam" id="PF00535">
    <property type="entry name" value="Glycos_transf_2"/>
    <property type="match status" value="1"/>
</dbReference>